<gene>
    <name evidence="4" type="ORF">QN277_019114</name>
</gene>
<accession>A0AAE1KKE8</accession>
<feature type="domain" description="PpiC" evidence="3">
    <location>
        <begin position="24"/>
        <end position="82"/>
    </location>
</feature>
<dbReference type="InterPro" id="IPR000297">
    <property type="entry name" value="PPIase_PpiC"/>
</dbReference>
<dbReference type="InterPro" id="IPR007282">
    <property type="entry name" value="NOT2/3/5_C"/>
</dbReference>
<proteinExistence type="predicted"/>
<dbReference type="GO" id="GO:0006355">
    <property type="term" value="P:regulation of DNA-templated transcription"/>
    <property type="evidence" value="ECO:0007669"/>
    <property type="project" value="InterPro"/>
</dbReference>
<name>A0AAE1KKE8_9FABA</name>
<comment type="caution">
    <text evidence="4">The sequence shown here is derived from an EMBL/GenBank/DDBJ whole genome shotgun (WGS) entry which is preliminary data.</text>
</comment>
<keyword evidence="1 2" id="KW-0697">Rotamase</keyword>
<evidence type="ECO:0000256" key="2">
    <source>
        <dbReference type="RuleBase" id="RU363014"/>
    </source>
</evidence>
<organism evidence="4 5">
    <name type="scientific">Acacia crassicarpa</name>
    <name type="common">northern wattle</name>
    <dbReference type="NCBI Taxonomy" id="499986"/>
    <lineage>
        <taxon>Eukaryota</taxon>
        <taxon>Viridiplantae</taxon>
        <taxon>Streptophyta</taxon>
        <taxon>Embryophyta</taxon>
        <taxon>Tracheophyta</taxon>
        <taxon>Spermatophyta</taxon>
        <taxon>Magnoliopsida</taxon>
        <taxon>eudicotyledons</taxon>
        <taxon>Gunneridae</taxon>
        <taxon>Pentapetalae</taxon>
        <taxon>rosids</taxon>
        <taxon>fabids</taxon>
        <taxon>Fabales</taxon>
        <taxon>Fabaceae</taxon>
        <taxon>Caesalpinioideae</taxon>
        <taxon>mimosoid clade</taxon>
        <taxon>Acacieae</taxon>
        <taxon>Acacia</taxon>
    </lineage>
</organism>
<dbReference type="InterPro" id="IPR052204">
    <property type="entry name" value="PpiC/parvulin_rotamase"/>
</dbReference>
<dbReference type="InterPro" id="IPR038635">
    <property type="entry name" value="CCR4-NOT_su2/3/5_C_sf"/>
</dbReference>
<keyword evidence="5" id="KW-1185">Reference proteome</keyword>
<dbReference type="SUPFAM" id="SSF54534">
    <property type="entry name" value="FKBP-like"/>
    <property type="match status" value="1"/>
</dbReference>
<evidence type="ECO:0000256" key="1">
    <source>
        <dbReference type="PROSITE-ProRule" id="PRU00278"/>
    </source>
</evidence>
<evidence type="ECO:0000313" key="4">
    <source>
        <dbReference type="EMBL" id="KAK4276125.1"/>
    </source>
</evidence>
<dbReference type="GO" id="GO:0003755">
    <property type="term" value="F:peptidyl-prolyl cis-trans isomerase activity"/>
    <property type="evidence" value="ECO:0007669"/>
    <property type="project" value="UniProtKB-UniRule"/>
</dbReference>
<comment type="catalytic activity">
    <reaction evidence="2">
        <text>[protein]-peptidylproline (omega=180) = [protein]-peptidylproline (omega=0)</text>
        <dbReference type="Rhea" id="RHEA:16237"/>
        <dbReference type="Rhea" id="RHEA-COMP:10747"/>
        <dbReference type="Rhea" id="RHEA-COMP:10748"/>
        <dbReference type="ChEBI" id="CHEBI:83833"/>
        <dbReference type="ChEBI" id="CHEBI:83834"/>
        <dbReference type="EC" id="5.2.1.8"/>
    </reaction>
</comment>
<reference evidence="4" key="1">
    <citation type="submission" date="2023-10" db="EMBL/GenBank/DDBJ databases">
        <title>Chromosome-level genome of the transformable northern wattle, Acacia crassicarpa.</title>
        <authorList>
            <person name="Massaro I."/>
            <person name="Sinha N.R."/>
            <person name="Poethig S."/>
            <person name="Leichty A.R."/>
        </authorList>
    </citation>
    <scope>NUCLEOTIDE SEQUENCE</scope>
    <source>
        <strain evidence="4">Acra3RX</strain>
        <tissue evidence="4">Leaf</tissue>
    </source>
</reference>
<dbReference type="EMBL" id="JAWXYG010000004">
    <property type="protein sequence ID" value="KAK4276125.1"/>
    <property type="molecule type" value="Genomic_DNA"/>
</dbReference>
<dbReference type="Pfam" id="PF04153">
    <property type="entry name" value="NOT2_3_5_C"/>
    <property type="match status" value="1"/>
</dbReference>
<dbReference type="PANTHER" id="PTHR43629:SF2">
    <property type="entry name" value="RHODANESE-LIKE_PPIC DOMAIN-CONTAINING PROTEIN 12, CHLOROPLASTIC"/>
    <property type="match status" value="1"/>
</dbReference>
<dbReference type="AlphaFoldDB" id="A0AAE1KKE8"/>
<dbReference type="Gene3D" id="2.30.30.1020">
    <property type="entry name" value="CCR4-NOT complex subunit 2/3/5, C-terminal domain"/>
    <property type="match status" value="1"/>
</dbReference>
<evidence type="ECO:0000313" key="5">
    <source>
        <dbReference type="Proteomes" id="UP001293593"/>
    </source>
</evidence>
<protein>
    <recommendedName>
        <fullName evidence="2">Peptidyl-prolyl cis-trans isomerase</fullName>
        <ecNumber evidence="2">5.2.1.8</ecNumber>
    </recommendedName>
</protein>
<dbReference type="EC" id="5.2.1.8" evidence="2"/>
<sequence>MMNFQIYTLSALCSSSSCSNAEGAREILVQHLLVKEDDQKLPLDLQPITSSGEDLSDVAVEYSLCPSKEGGAMLGCVKRGEMKTYQQYLAAKQLKKQSWRCHRRYNTWFQ</sequence>
<dbReference type="Proteomes" id="UP001293593">
    <property type="component" value="Unassembled WGS sequence"/>
</dbReference>
<evidence type="ECO:0000259" key="3">
    <source>
        <dbReference type="PROSITE" id="PS50198"/>
    </source>
</evidence>
<dbReference type="PANTHER" id="PTHR43629">
    <property type="entry name" value="PEPTIDYL-PROLYL CIS-TRANS ISOMERASE"/>
    <property type="match status" value="1"/>
</dbReference>
<dbReference type="PROSITE" id="PS50198">
    <property type="entry name" value="PPIC_PPIASE_2"/>
    <property type="match status" value="1"/>
</dbReference>
<keyword evidence="1 2" id="KW-0413">Isomerase</keyword>